<reference evidence="2 3" key="1">
    <citation type="submission" date="2019-03" db="EMBL/GenBank/DDBJ databases">
        <title>Genomic Encyclopedia of Type Strains, Phase IV (KMG-IV): sequencing the most valuable type-strain genomes for metagenomic binning, comparative biology and taxonomic classification.</title>
        <authorList>
            <person name="Goeker M."/>
        </authorList>
    </citation>
    <scope>NUCLEOTIDE SEQUENCE [LARGE SCALE GENOMIC DNA]</scope>
    <source>
        <strain evidence="2 3">DSM 24591</strain>
    </source>
</reference>
<keyword evidence="1" id="KW-1133">Transmembrane helix</keyword>
<keyword evidence="3" id="KW-1185">Reference proteome</keyword>
<proteinExistence type="predicted"/>
<evidence type="ECO:0000256" key="1">
    <source>
        <dbReference type="SAM" id="Phobius"/>
    </source>
</evidence>
<comment type="caution">
    <text evidence="2">The sequence shown here is derived from an EMBL/GenBank/DDBJ whole genome shotgun (WGS) entry which is preliminary data.</text>
</comment>
<accession>A0A4R3LNC3</accession>
<dbReference type="Pfam" id="PF05437">
    <property type="entry name" value="AzlD"/>
    <property type="match status" value="1"/>
</dbReference>
<dbReference type="RefSeq" id="WP_165931070.1">
    <property type="nucleotide sequence ID" value="NZ_SMAJ01000023.1"/>
</dbReference>
<feature type="transmembrane region" description="Helical" evidence="1">
    <location>
        <begin position="44"/>
        <end position="65"/>
    </location>
</feature>
<keyword evidence="1" id="KW-0812">Transmembrane</keyword>
<dbReference type="AlphaFoldDB" id="A0A4R3LNC3"/>
<dbReference type="InterPro" id="IPR008407">
    <property type="entry name" value="Brnchd-chn_aa_trnsp_AzlD"/>
</dbReference>
<protein>
    <submittedName>
        <fullName evidence="2">Branched-subunit amino acid transport protein AzlD</fullName>
    </submittedName>
</protein>
<organism evidence="2 3">
    <name type="scientific">Paralcaligenes ureilyticus</name>
    <dbReference type="NCBI Taxonomy" id="627131"/>
    <lineage>
        <taxon>Bacteria</taxon>
        <taxon>Pseudomonadati</taxon>
        <taxon>Pseudomonadota</taxon>
        <taxon>Betaproteobacteria</taxon>
        <taxon>Burkholderiales</taxon>
        <taxon>Alcaligenaceae</taxon>
        <taxon>Paralcaligenes</taxon>
    </lineage>
</organism>
<evidence type="ECO:0000313" key="3">
    <source>
        <dbReference type="Proteomes" id="UP000295525"/>
    </source>
</evidence>
<dbReference type="Proteomes" id="UP000295525">
    <property type="component" value="Unassembled WGS sequence"/>
</dbReference>
<dbReference type="EMBL" id="SMAJ01000023">
    <property type="protein sequence ID" value="TCT01631.1"/>
    <property type="molecule type" value="Genomic_DNA"/>
</dbReference>
<keyword evidence="1" id="KW-0472">Membrane</keyword>
<sequence length="116" mass="12019">MNTFTVLWVIALSAAGTFLIRYLPMRWQEKGAGQEWMRGPVGRALDAIGPAAIVALIVVSCGSLLGTPVSVRDGVALVLGLVAVALGKKILHSIAGATLAGVLIYGLVVWGLSLLP</sequence>
<gene>
    <name evidence="2" type="ORF">EDC26_12329</name>
</gene>
<evidence type="ECO:0000313" key="2">
    <source>
        <dbReference type="EMBL" id="TCT01631.1"/>
    </source>
</evidence>
<feature type="transmembrane region" description="Helical" evidence="1">
    <location>
        <begin position="94"/>
        <end position="115"/>
    </location>
</feature>
<feature type="transmembrane region" description="Helical" evidence="1">
    <location>
        <begin position="6"/>
        <end position="23"/>
    </location>
</feature>
<name>A0A4R3LNC3_9BURK</name>